<feature type="domain" description="Mce/MlaD" evidence="1">
    <location>
        <begin position="38"/>
        <end position="115"/>
    </location>
</feature>
<dbReference type="OrthoDB" id="7164001at2"/>
<reference evidence="2 3" key="1">
    <citation type="submission" date="2017-03" db="EMBL/GenBank/DDBJ databases">
        <authorList>
            <person name="Afonso C.L."/>
            <person name="Miller P.J."/>
            <person name="Scott M.A."/>
            <person name="Spackman E."/>
            <person name="Goraichik I."/>
            <person name="Dimitrov K.M."/>
            <person name="Suarez D.L."/>
            <person name="Swayne D.E."/>
        </authorList>
    </citation>
    <scope>NUCLEOTIDE SEQUENCE [LARGE SCALE GENOMIC DNA]</scope>
    <source>
        <strain evidence="2 3">CECT 7751</strain>
    </source>
</reference>
<organism evidence="2 3">
    <name type="scientific">Pseudooceanicola marinus</name>
    <dbReference type="NCBI Taxonomy" id="396013"/>
    <lineage>
        <taxon>Bacteria</taxon>
        <taxon>Pseudomonadati</taxon>
        <taxon>Pseudomonadota</taxon>
        <taxon>Alphaproteobacteria</taxon>
        <taxon>Rhodobacterales</taxon>
        <taxon>Paracoccaceae</taxon>
        <taxon>Pseudooceanicola</taxon>
    </lineage>
</organism>
<gene>
    <name evidence="2" type="primary">mlaD</name>
    <name evidence="2" type="ORF">PSM7751_01457</name>
</gene>
<dbReference type="InterPro" id="IPR030970">
    <property type="entry name" value="ABC_MlaD"/>
</dbReference>
<proteinExistence type="predicted"/>
<keyword evidence="3" id="KW-1185">Reference proteome</keyword>
<dbReference type="NCBIfam" id="TIGR04430">
    <property type="entry name" value="OM_asym_MlaD"/>
    <property type="match status" value="1"/>
</dbReference>
<dbReference type="RefSeq" id="WP_085887354.1">
    <property type="nucleotide sequence ID" value="NZ_FWFN01000003.1"/>
</dbReference>
<name>A0A1X6YZ10_9RHOB</name>
<dbReference type="InterPro" id="IPR052336">
    <property type="entry name" value="MlaD_Phospholipid_Transporter"/>
</dbReference>
<accession>A0A1X6YZ10</accession>
<evidence type="ECO:0000313" key="3">
    <source>
        <dbReference type="Proteomes" id="UP000193963"/>
    </source>
</evidence>
<dbReference type="EMBL" id="FWFN01000003">
    <property type="protein sequence ID" value="SLN35023.1"/>
    <property type="molecule type" value="Genomic_DNA"/>
</dbReference>
<dbReference type="Proteomes" id="UP000193963">
    <property type="component" value="Unassembled WGS sequence"/>
</dbReference>
<sequence>MSNNRIEIVTGALVLLIAAAFLAYGSRVVDLGGSGGGSYPLSASFRSAEGVSTGTDVRLAGVRVGTVTGLELDPATFRANVGFTLREGVEIPDDSQVAISSEGLLGGNYVEILPGGSPFNYAAGDEILDTQGSVSLISLLLQFVAGDSEE</sequence>
<dbReference type="GO" id="GO:0015914">
    <property type="term" value="P:phospholipid transport"/>
    <property type="evidence" value="ECO:0007669"/>
    <property type="project" value="InterPro"/>
</dbReference>
<dbReference type="PANTHER" id="PTHR33371">
    <property type="entry name" value="INTERMEMBRANE PHOSPHOLIPID TRANSPORT SYSTEM BINDING PROTEIN MLAD-RELATED"/>
    <property type="match status" value="1"/>
</dbReference>
<evidence type="ECO:0000313" key="2">
    <source>
        <dbReference type="EMBL" id="SLN35023.1"/>
    </source>
</evidence>
<dbReference type="InterPro" id="IPR003399">
    <property type="entry name" value="Mce/MlaD"/>
</dbReference>
<evidence type="ECO:0000259" key="1">
    <source>
        <dbReference type="Pfam" id="PF02470"/>
    </source>
</evidence>
<dbReference type="Pfam" id="PF02470">
    <property type="entry name" value="MlaD"/>
    <property type="match status" value="1"/>
</dbReference>
<dbReference type="PANTHER" id="PTHR33371:SF4">
    <property type="entry name" value="INTERMEMBRANE PHOSPHOLIPID TRANSPORT SYSTEM BINDING PROTEIN MLAD"/>
    <property type="match status" value="1"/>
</dbReference>
<protein>
    <submittedName>
        <fullName evidence="2">Putative phospholipid ABC transporter-binding protein MlaD</fullName>
    </submittedName>
</protein>
<dbReference type="AlphaFoldDB" id="A0A1X6YZ10"/>